<comment type="caution">
    <text evidence="2">The sequence shown here is derived from an EMBL/GenBank/DDBJ whole genome shotgun (WGS) entry which is preliminary data.</text>
</comment>
<reference evidence="2 3" key="1">
    <citation type="submission" date="2020-08" db="EMBL/GenBank/DDBJ databases">
        <title>Genomic Encyclopedia of Type Strains, Phase IV (KMG-IV): sequencing the most valuable type-strain genomes for metagenomic binning, comparative biology and taxonomic classification.</title>
        <authorList>
            <person name="Goeker M."/>
        </authorList>
    </citation>
    <scope>NUCLEOTIDE SEQUENCE [LARGE SCALE GENOMIC DNA]</scope>
    <source>
        <strain evidence="2 3">DSM 101791</strain>
    </source>
</reference>
<name>A0A7W8GGT1_9DEIO</name>
<sequence length="73" mass="7487">MTDDQTPSVPDQPYTETNSEGVSGADPVYQPPANAEESDLLDAAVDGTSASHYGANDPALYEETDGGQKPGGS</sequence>
<protein>
    <submittedName>
        <fullName evidence="2">Uncharacterized protein</fullName>
    </submittedName>
</protein>
<evidence type="ECO:0000313" key="3">
    <source>
        <dbReference type="Proteomes" id="UP000525389"/>
    </source>
</evidence>
<dbReference type="RefSeq" id="WP_184030457.1">
    <property type="nucleotide sequence ID" value="NZ_JACHFN010000011.1"/>
</dbReference>
<evidence type="ECO:0000256" key="1">
    <source>
        <dbReference type="SAM" id="MobiDB-lite"/>
    </source>
</evidence>
<evidence type="ECO:0000313" key="2">
    <source>
        <dbReference type="EMBL" id="MBB5235377.1"/>
    </source>
</evidence>
<gene>
    <name evidence="2" type="ORF">HNQ09_002831</name>
</gene>
<dbReference type="EMBL" id="JACHFN010000011">
    <property type="protein sequence ID" value="MBB5235377.1"/>
    <property type="molecule type" value="Genomic_DNA"/>
</dbReference>
<keyword evidence="3" id="KW-1185">Reference proteome</keyword>
<feature type="compositionally biased region" description="Polar residues" evidence="1">
    <location>
        <begin position="1"/>
        <end position="21"/>
    </location>
</feature>
<dbReference type="AlphaFoldDB" id="A0A7W8GGT1"/>
<dbReference type="Proteomes" id="UP000525389">
    <property type="component" value="Unassembled WGS sequence"/>
</dbReference>
<accession>A0A7W8GGT1</accession>
<organism evidence="2 3">
    <name type="scientific">Deinococcus budaensis</name>
    <dbReference type="NCBI Taxonomy" id="1665626"/>
    <lineage>
        <taxon>Bacteria</taxon>
        <taxon>Thermotogati</taxon>
        <taxon>Deinococcota</taxon>
        <taxon>Deinococci</taxon>
        <taxon>Deinococcales</taxon>
        <taxon>Deinococcaceae</taxon>
        <taxon>Deinococcus</taxon>
    </lineage>
</organism>
<proteinExistence type="predicted"/>
<feature type="region of interest" description="Disordered" evidence="1">
    <location>
        <begin position="1"/>
        <end position="73"/>
    </location>
</feature>